<dbReference type="EMBL" id="QGMY01000017">
    <property type="protein sequence ID" value="PWR69958.1"/>
    <property type="molecule type" value="Genomic_DNA"/>
</dbReference>
<dbReference type="InterPro" id="IPR013229">
    <property type="entry name" value="PEGA"/>
</dbReference>
<dbReference type="RefSeq" id="WP_109970022.1">
    <property type="nucleotide sequence ID" value="NZ_CP176093.1"/>
</dbReference>
<protein>
    <recommendedName>
        <fullName evidence="1">PEGA domain-containing protein</fullName>
    </recommendedName>
</protein>
<name>A0A2V2N088_9EURY</name>
<comment type="caution">
    <text evidence="2">The sequence shown here is derived from an EMBL/GenBank/DDBJ whole genome shotgun (WGS) entry which is preliminary data.</text>
</comment>
<reference evidence="2 3" key="1">
    <citation type="submission" date="2018-05" db="EMBL/GenBank/DDBJ databases">
        <title>Draft genome of Methanospirillum lacunae Ki8-1.</title>
        <authorList>
            <person name="Dueholm M.S."/>
            <person name="Nielsen P.H."/>
            <person name="Bakmann L.F."/>
            <person name="Otzen D.E."/>
        </authorList>
    </citation>
    <scope>NUCLEOTIDE SEQUENCE [LARGE SCALE GENOMIC DNA]</scope>
    <source>
        <strain evidence="2 3">Ki8-1</strain>
    </source>
</reference>
<sequence length="222" mass="23822">MSRVRSIHVQNPLRLRTIICLILIVSVITVTAVVTADKTQTNLTIGLSPAEPSVNESFHVSGILSSSDGKPLGNKHITLESSEKSASDSESFKVLGTKDTDAEGKYDFFRPVDTPPEFLQAKFLGNDNFAPIVSKVISARGAGTDHPQVVTGKVGTVMIYSTPAGADVYIDDILRGVSPYHAGGLSEGTHNVTLSKTGYRNETQDVYISPKFDASLTITLKQ</sequence>
<dbReference type="Pfam" id="PF08308">
    <property type="entry name" value="PEGA"/>
    <property type="match status" value="1"/>
</dbReference>
<accession>A0A2V2N088</accession>
<feature type="domain" description="PEGA" evidence="1">
    <location>
        <begin position="155"/>
        <end position="222"/>
    </location>
</feature>
<proteinExistence type="predicted"/>
<dbReference type="Proteomes" id="UP000245657">
    <property type="component" value="Unassembled WGS sequence"/>
</dbReference>
<evidence type="ECO:0000259" key="1">
    <source>
        <dbReference type="Pfam" id="PF08308"/>
    </source>
</evidence>
<keyword evidence="3" id="KW-1185">Reference proteome</keyword>
<dbReference type="AlphaFoldDB" id="A0A2V2N088"/>
<evidence type="ECO:0000313" key="2">
    <source>
        <dbReference type="EMBL" id="PWR69958.1"/>
    </source>
</evidence>
<dbReference type="GeneID" id="97547481"/>
<organism evidence="2 3">
    <name type="scientific">Methanospirillum lacunae</name>
    <dbReference type="NCBI Taxonomy" id="668570"/>
    <lineage>
        <taxon>Archaea</taxon>
        <taxon>Methanobacteriati</taxon>
        <taxon>Methanobacteriota</taxon>
        <taxon>Stenosarchaea group</taxon>
        <taxon>Methanomicrobia</taxon>
        <taxon>Methanomicrobiales</taxon>
        <taxon>Methanospirillaceae</taxon>
        <taxon>Methanospirillum</taxon>
    </lineage>
</organism>
<evidence type="ECO:0000313" key="3">
    <source>
        <dbReference type="Proteomes" id="UP000245657"/>
    </source>
</evidence>
<gene>
    <name evidence="2" type="ORF">DK846_16130</name>
</gene>
<dbReference type="OrthoDB" id="116256at2157"/>